<dbReference type="Proteomes" id="UP000239757">
    <property type="component" value="Unassembled WGS sequence"/>
</dbReference>
<dbReference type="OrthoDB" id="2016285at2759"/>
<reference evidence="2 3" key="1">
    <citation type="submission" date="2015-01" db="EMBL/GenBank/DDBJ databases">
        <title>Genome of allotetraploid Gossypium barbadense reveals genomic plasticity and fiber elongation in cotton evolution.</title>
        <authorList>
            <person name="Chen X."/>
            <person name="Liu X."/>
            <person name="Zhao B."/>
            <person name="Zheng H."/>
            <person name="Hu Y."/>
            <person name="Lu G."/>
            <person name="Yang C."/>
            <person name="Chen J."/>
            <person name="Shan C."/>
            <person name="Zhang L."/>
            <person name="Zhou Y."/>
            <person name="Wang L."/>
            <person name="Guo W."/>
            <person name="Bai Y."/>
            <person name="Ruan J."/>
            <person name="Shangguan X."/>
            <person name="Mao Y."/>
            <person name="Jiang J."/>
            <person name="Zhu Y."/>
            <person name="Lei J."/>
            <person name="Kang H."/>
            <person name="Chen S."/>
            <person name="He X."/>
            <person name="Wang R."/>
            <person name="Wang Y."/>
            <person name="Chen J."/>
            <person name="Wang L."/>
            <person name="Yu S."/>
            <person name="Wang B."/>
            <person name="Wei J."/>
            <person name="Song S."/>
            <person name="Lu X."/>
            <person name="Gao Z."/>
            <person name="Gu W."/>
            <person name="Deng X."/>
            <person name="Ma D."/>
            <person name="Wang S."/>
            <person name="Liang W."/>
            <person name="Fang L."/>
            <person name="Cai C."/>
            <person name="Zhu X."/>
            <person name="Zhou B."/>
            <person name="Zhang Y."/>
            <person name="Chen Z."/>
            <person name="Xu S."/>
            <person name="Zhu R."/>
            <person name="Wang S."/>
            <person name="Zhang T."/>
            <person name="Zhao G."/>
        </authorList>
    </citation>
    <scope>NUCLEOTIDE SEQUENCE [LARGE SCALE GENOMIC DNA]</scope>
    <source>
        <strain evidence="3">cv. Xinhai21</strain>
        <tissue evidence="2">Leaf</tissue>
    </source>
</reference>
<organism evidence="2 3">
    <name type="scientific">Gossypium barbadense</name>
    <name type="common">Sea Island cotton</name>
    <name type="synonym">Hibiscus barbadensis</name>
    <dbReference type="NCBI Taxonomy" id="3634"/>
    <lineage>
        <taxon>Eukaryota</taxon>
        <taxon>Viridiplantae</taxon>
        <taxon>Streptophyta</taxon>
        <taxon>Embryophyta</taxon>
        <taxon>Tracheophyta</taxon>
        <taxon>Spermatophyta</taxon>
        <taxon>Magnoliopsida</taxon>
        <taxon>eudicotyledons</taxon>
        <taxon>Gunneridae</taxon>
        <taxon>Pentapetalae</taxon>
        <taxon>rosids</taxon>
        <taxon>malvids</taxon>
        <taxon>Malvales</taxon>
        <taxon>Malvaceae</taxon>
        <taxon>Malvoideae</taxon>
        <taxon>Gossypium</taxon>
    </lineage>
</organism>
<keyword evidence="1" id="KW-0620">Polyamine biosynthesis</keyword>
<sequence length="449" mass="49924">MMSQGQGLRLISYQSRPIVSHPFLLTAHTLKPSRSWNHFSFKTPGMPKPFHLELPLPLPSHNSHQTQTGTQDDGIPSDDVKLIAKFKTRYNYIRVLQVSRRADHPFAGSRLLLLDSPGNIHSISFFFKSLTNTYFDVFATLPPILPPGAVGILGFGAGSAARLMLELYPDLIIHGWELDPSVVAVGREYFGLEKLEKQNPNGLFISIGNGLKASIRNGFAGILVDLFSKGSLIPELQESSTWHKLRKSLRKGGRIMVNVGGSCVEAEDEGRDGKMVMEETLKAMHRVFGDKLFVLNLGNRKDDDSSLALTGELAVPDRDAWKKALPRSLKGCSKKWVEEWPSLLANNIYTSGSSLAYSIGKRPETILMLGVSVLFLFEYLYKSINLHTSTIFYSVPSAGISNERTYFVVLGKGSLLFAEAIGRKFIVALKLRRYSNFAMYLVKQIKALS</sequence>
<dbReference type="PANTHER" id="PTHR43317">
    <property type="entry name" value="THERMOSPERMINE SYNTHASE ACAULIS5"/>
    <property type="match status" value="1"/>
</dbReference>
<evidence type="ECO:0000313" key="2">
    <source>
        <dbReference type="EMBL" id="PPS09927.1"/>
    </source>
</evidence>
<accession>A0A2P5Y2Y9</accession>
<dbReference type="FunFam" id="3.40.50.150:FF:000299">
    <property type="entry name" value="S-adenosyl-L-methionine-dependent methyltransferases superfamily protein"/>
    <property type="match status" value="1"/>
</dbReference>
<dbReference type="PANTHER" id="PTHR43317:SF1">
    <property type="entry name" value="THERMOSPERMINE SYNTHASE ACAULIS5"/>
    <property type="match status" value="1"/>
</dbReference>
<dbReference type="SUPFAM" id="SSF53335">
    <property type="entry name" value="S-adenosyl-L-methionine-dependent methyltransferases"/>
    <property type="match status" value="1"/>
</dbReference>
<evidence type="ECO:0000313" key="3">
    <source>
        <dbReference type="Proteomes" id="UP000239757"/>
    </source>
</evidence>
<dbReference type="Gene3D" id="3.40.50.150">
    <property type="entry name" value="Vaccinia Virus protein VP39"/>
    <property type="match status" value="1"/>
</dbReference>
<dbReference type="InterPro" id="IPR029063">
    <property type="entry name" value="SAM-dependent_MTases_sf"/>
</dbReference>
<dbReference type="EMBL" id="KZ663801">
    <property type="protein sequence ID" value="PPS09927.1"/>
    <property type="molecule type" value="Genomic_DNA"/>
</dbReference>
<dbReference type="GO" id="GO:0010487">
    <property type="term" value="F:thermospermine synthase activity"/>
    <property type="evidence" value="ECO:0007669"/>
    <property type="project" value="TreeGrafter"/>
</dbReference>
<dbReference type="AlphaFoldDB" id="A0A2P5Y2Y9"/>
<evidence type="ECO:0008006" key="4">
    <source>
        <dbReference type="Google" id="ProtNLM"/>
    </source>
</evidence>
<dbReference type="GO" id="GO:0006596">
    <property type="term" value="P:polyamine biosynthetic process"/>
    <property type="evidence" value="ECO:0007669"/>
    <property type="project" value="UniProtKB-KW"/>
</dbReference>
<evidence type="ECO:0000256" key="1">
    <source>
        <dbReference type="ARBA" id="ARBA00023115"/>
    </source>
</evidence>
<protein>
    <recommendedName>
        <fullName evidence="4">PABS domain-containing protein</fullName>
    </recommendedName>
</protein>
<proteinExistence type="predicted"/>
<gene>
    <name evidence="2" type="ORF">GOBAR_AA10718</name>
</gene>
<name>A0A2P5Y2Y9_GOSBA</name>